<evidence type="ECO:0000256" key="2">
    <source>
        <dbReference type="ARBA" id="ARBA00022741"/>
    </source>
</evidence>
<dbReference type="NCBIfam" id="TIGR01968">
    <property type="entry name" value="minD_bact"/>
    <property type="match status" value="1"/>
</dbReference>
<dbReference type="GO" id="GO:0009898">
    <property type="term" value="C:cytoplasmic side of plasma membrane"/>
    <property type="evidence" value="ECO:0007669"/>
    <property type="project" value="TreeGrafter"/>
</dbReference>
<protein>
    <submittedName>
        <fullName evidence="4">Uncharacterized protein</fullName>
    </submittedName>
</protein>
<dbReference type="GO" id="GO:0005524">
    <property type="term" value="F:ATP binding"/>
    <property type="evidence" value="ECO:0007669"/>
    <property type="project" value="UniProtKB-KW"/>
</dbReference>
<sequence length="186" mass="20105">MGRVIVITSGKGGVGKSTCVANIGTALALSNKKVAVVDADIGLRNLDVIMGLESRVVYTSMDVIDGSSTLERALVKDRRVENLKLLAASQRNNKNDVEPEQMRDMCLKLKEENDYVLVDSPAGIEQGFRNAASAAEEALVVTTPEVSAVRDADRIIGLLQSEEIHKIDLIINRLNPTMVAKGDMLD</sequence>
<comment type="similarity">
    <text evidence="1">Belongs to the ParA family. MinD subfamily.</text>
</comment>
<keyword evidence="3" id="KW-0067">ATP-binding</keyword>
<feature type="non-terminal residue" evidence="4">
    <location>
        <position position="186"/>
    </location>
</feature>
<dbReference type="GO" id="GO:0051782">
    <property type="term" value="P:negative regulation of cell division"/>
    <property type="evidence" value="ECO:0007669"/>
    <property type="project" value="TreeGrafter"/>
</dbReference>
<accession>A0A382TDB0</accession>
<proteinExistence type="inferred from homology"/>
<dbReference type="InterPro" id="IPR010223">
    <property type="entry name" value="MinD"/>
</dbReference>
<evidence type="ECO:0000256" key="1">
    <source>
        <dbReference type="ARBA" id="ARBA00010257"/>
    </source>
</evidence>
<reference evidence="4" key="1">
    <citation type="submission" date="2018-05" db="EMBL/GenBank/DDBJ databases">
        <authorList>
            <person name="Lanie J.A."/>
            <person name="Ng W.-L."/>
            <person name="Kazmierczak K.M."/>
            <person name="Andrzejewski T.M."/>
            <person name="Davidsen T.M."/>
            <person name="Wayne K.J."/>
            <person name="Tettelin H."/>
            <person name="Glass J.I."/>
            <person name="Rusch D."/>
            <person name="Podicherti R."/>
            <person name="Tsui H.-C.T."/>
            <person name="Winkler M.E."/>
        </authorList>
    </citation>
    <scope>NUCLEOTIDE SEQUENCE</scope>
</reference>
<evidence type="ECO:0000313" key="4">
    <source>
        <dbReference type="EMBL" id="SVD20013.1"/>
    </source>
</evidence>
<dbReference type="SUPFAM" id="SSF52540">
    <property type="entry name" value="P-loop containing nucleoside triphosphate hydrolases"/>
    <property type="match status" value="1"/>
</dbReference>
<organism evidence="4">
    <name type="scientific">marine metagenome</name>
    <dbReference type="NCBI Taxonomy" id="408172"/>
    <lineage>
        <taxon>unclassified sequences</taxon>
        <taxon>metagenomes</taxon>
        <taxon>ecological metagenomes</taxon>
    </lineage>
</organism>
<evidence type="ECO:0000256" key="3">
    <source>
        <dbReference type="ARBA" id="ARBA00022840"/>
    </source>
</evidence>
<dbReference type="CDD" id="cd02036">
    <property type="entry name" value="MinD"/>
    <property type="match status" value="1"/>
</dbReference>
<dbReference type="PANTHER" id="PTHR43384">
    <property type="entry name" value="SEPTUM SITE-DETERMINING PROTEIN MIND HOMOLOG, CHLOROPLASTIC-RELATED"/>
    <property type="match status" value="1"/>
</dbReference>
<dbReference type="Pfam" id="PF10609">
    <property type="entry name" value="ParA"/>
    <property type="match status" value="1"/>
</dbReference>
<dbReference type="GO" id="GO:0016887">
    <property type="term" value="F:ATP hydrolysis activity"/>
    <property type="evidence" value="ECO:0007669"/>
    <property type="project" value="InterPro"/>
</dbReference>
<dbReference type="PANTHER" id="PTHR43384:SF6">
    <property type="entry name" value="SEPTUM SITE-DETERMINING PROTEIN MIND HOMOLOG, CHLOROPLASTIC"/>
    <property type="match status" value="1"/>
</dbReference>
<name>A0A382TDB0_9ZZZZ</name>
<dbReference type="EMBL" id="UINC01135705">
    <property type="protein sequence ID" value="SVD20013.1"/>
    <property type="molecule type" value="Genomic_DNA"/>
</dbReference>
<dbReference type="Gene3D" id="3.40.50.300">
    <property type="entry name" value="P-loop containing nucleotide triphosphate hydrolases"/>
    <property type="match status" value="1"/>
</dbReference>
<keyword evidence="2" id="KW-0547">Nucleotide-binding</keyword>
<dbReference type="InterPro" id="IPR033756">
    <property type="entry name" value="YlxH/NBP35"/>
</dbReference>
<dbReference type="AlphaFoldDB" id="A0A382TDB0"/>
<dbReference type="GO" id="GO:0005829">
    <property type="term" value="C:cytosol"/>
    <property type="evidence" value="ECO:0007669"/>
    <property type="project" value="TreeGrafter"/>
</dbReference>
<gene>
    <name evidence="4" type="ORF">METZ01_LOCUS372867</name>
</gene>
<dbReference type="InterPro" id="IPR050625">
    <property type="entry name" value="ParA/MinD_ATPase"/>
</dbReference>
<dbReference type="InterPro" id="IPR027417">
    <property type="entry name" value="P-loop_NTPase"/>
</dbReference>